<organism evidence="2">
    <name type="scientific">uncultured Acidimicrobiales bacterium</name>
    <dbReference type="NCBI Taxonomy" id="310071"/>
    <lineage>
        <taxon>Bacteria</taxon>
        <taxon>Bacillati</taxon>
        <taxon>Actinomycetota</taxon>
        <taxon>Acidimicrobiia</taxon>
        <taxon>Acidimicrobiales</taxon>
        <taxon>environmental samples</taxon>
    </lineage>
</organism>
<feature type="compositionally biased region" description="Basic and acidic residues" evidence="1">
    <location>
        <begin position="54"/>
        <end position="63"/>
    </location>
</feature>
<reference evidence="2" key="1">
    <citation type="submission" date="2020-02" db="EMBL/GenBank/DDBJ databases">
        <authorList>
            <person name="Meier V. D."/>
        </authorList>
    </citation>
    <scope>NUCLEOTIDE SEQUENCE</scope>
    <source>
        <strain evidence="2">AVDCRST_MAG20</strain>
    </source>
</reference>
<gene>
    <name evidence="2" type="ORF">AVDCRST_MAG20-1841</name>
</gene>
<proteinExistence type="predicted"/>
<dbReference type="AlphaFoldDB" id="A0A6J4I8B7"/>
<name>A0A6J4I8B7_9ACTN</name>
<evidence type="ECO:0000256" key="1">
    <source>
        <dbReference type="SAM" id="MobiDB-lite"/>
    </source>
</evidence>
<protein>
    <submittedName>
        <fullName evidence="2">Uncharacterized protein</fullName>
    </submittedName>
</protein>
<feature type="non-terminal residue" evidence="2">
    <location>
        <position position="63"/>
    </location>
</feature>
<feature type="non-terminal residue" evidence="2">
    <location>
        <position position="1"/>
    </location>
</feature>
<feature type="compositionally biased region" description="Basic and acidic residues" evidence="1">
    <location>
        <begin position="1"/>
        <end position="19"/>
    </location>
</feature>
<dbReference type="EMBL" id="CADCSY010000082">
    <property type="protein sequence ID" value="CAA9243012.1"/>
    <property type="molecule type" value="Genomic_DNA"/>
</dbReference>
<sequence length="63" mass="6909">ARCPVRRGDGGPGDHDHDRGRRPRGGGAARQLGRARCVGRPARRHPPGRPARQPTDEGRRSRL</sequence>
<accession>A0A6J4I8B7</accession>
<feature type="compositionally biased region" description="Low complexity" evidence="1">
    <location>
        <begin position="29"/>
        <end position="40"/>
    </location>
</feature>
<evidence type="ECO:0000313" key="2">
    <source>
        <dbReference type="EMBL" id="CAA9243012.1"/>
    </source>
</evidence>
<feature type="region of interest" description="Disordered" evidence="1">
    <location>
        <begin position="1"/>
        <end position="63"/>
    </location>
</feature>